<dbReference type="RefSeq" id="XP_037225285.1">
    <property type="nucleotide sequence ID" value="XM_037357375.1"/>
</dbReference>
<feature type="region of interest" description="Disordered" evidence="5">
    <location>
        <begin position="610"/>
        <end position="666"/>
    </location>
</feature>
<keyword evidence="8" id="KW-1185">Reference proteome</keyword>
<evidence type="ECO:0000256" key="1">
    <source>
        <dbReference type="ARBA" id="ARBA00004308"/>
    </source>
</evidence>
<gene>
    <name evidence="7" type="ORF">MIND_00040600</name>
</gene>
<evidence type="ECO:0000313" key="8">
    <source>
        <dbReference type="Proteomes" id="UP000636479"/>
    </source>
</evidence>
<dbReference type="SUPFAM" id="SSF48371">
    <property type="entry name" value="ARM repeat"/>
    <property type="match status" value="1"/>
</dbReference>
<dbReference type="InterPro" id="IPR011989">
    <property type="entry name" value="ARM-like"/>
</dbReference>
<dbReference type="Pfam" id="PF01602">
    <property type="entry name" value="Adaptin_N"/>
    <property type="match status" value="1"/>
</dbReference>
<evidence type="ECO:0000256" key="5">
    <source>
        <dbReference type="SAM" id="MobiDB-lite"/>
    </source>
</evidence>
<proteinExistence type="predicted"/>
<evidence type="ECO:0000256" key="4">
    <source>
        <dbReference type="ARBA" id="ARBA00023136"/>
    </source>
</evidence>
<sequence length="799" mass="88102">MLPFASSGAFRTQYTLVRNVEASASPEIADSYLVKAVDEIQQRLRRPSLSPKDTRECLIILLYCSVSVTSRLLPALDFALPSAVNLVETAQSVSDKRIGYLFCGEIMPPDHELRLMLVNTLRKDLESTSEPRISLALVNLIASPSQDLIPAVQTRLLDLLSNNSPHIRRRALLAISALSHHEPDLLCNSQPDVLKRIYDTHPTVVTAALAVSLRLVEIAEPAIQQVQNAVSALLTQIWPLPTAASRGPLLQALRVLRVVGLPNAAVANVLEIIRWTSERSDHPLMFSAFRLLANVDSKDLDEAQQKLTFSVVSSLRPLINSQSPNDHYIFLSCLSCLDPRLWAGTGEFPSALDEWEVGRVMKLLDSPDPAIRRKTLQILSDIEPGIVNSYYSQSLESIPVNLGLDGLCEYTIRLLEVVESQTQNDGELYARHVIDLFAQVEARSKRYADCIMENVVERVLGQTKDASAAFQIGCVSTLVTSLASREISLGQTMMVIATALSTEYCGRLAVPPLDVLSGISSRLSLCSPAVQDACLLAMLRISVECEKIPPDVSQTVNDLRARSQRHIRTRCDQFTSLSNEKNVLREILHRATSASLPDFLVALERHQNRVENERYTEPSSPSTSASRLDSKLRYTAYEAPHLTPKLRDRRSSSRASSRLSVSSTGDADTLSAAAAVHKLSITDAPAIMESHEDLIALNDSPFISDPGVAEDFENVWEEEKQSQSARGWSEAPIGDVLQRLKAAEPTLKVVSGDQPPFTDEVKIILNGGALRLQRNDEGSCLWRLRGNPDLKARVKAILE</sequence>
<reference evidence="7" key="1">
    <citation type="submission" date="2020-05" db="EMBL/GenBank/DDBJ databases">
        <title>Mycena genomes resolve the evolution of fungal bioluminescence.</title>
        <authorList>
            <person name="Tsai I.J."/>
        </authorList>
    </citation>
    <scope>NUCLEOTIDE SEQUENCE</scope>
    <source>
        <strain evidence="7">171206Taipei</strain>
    </source>
</reference>
<evidence type="ECO:0000259" key="6">
    <source>
        <dbReference type="Pfam" id="PF01602"/>
    </source>
</evidence>
<dbReference type="AlphaFoldDB" id="A0A8H6TEG6"/>
<dbReference type="EMBL" id="JACAZF010000001">
    <property type="protein sequence ID" value="KAF7315262.1"/>
    <property type="molecule type" value="Genomic_DNA"/>
</dbReference>
<dbReference type="OrthoDB" id="29308at2759"/>
<dbReference type="GO" id="GO:0012505">
    <property type="term" value="C:endomembrane system"/>
    <property type="evidence" value="ECO:0007669"/>
    <property type="project" value="UniProtKB-SubCell"/>
</dbReference>
<name>A0A8H6TEG6_9AGAR</name>
<accession>A0A8H6TEG6</accession>
<dbReference type="InterPro" id="IPR050840">
    <property type="entry name" value="Adaptor_Complx_Large_Subunit"/>
</dbReference>
<protein>
    <submittedName>
        <fullName evidence="7">Adaptin-N domain-containing protein</fullName>
    </submittedName>
</protein>
<dbReference type="GO" id="GO:0016192">
    <property type="term" value="P:vesicle-mediated transport"/>
    <property type="evidence" value="ECO:0007669"/>
    <property type="project" value="InterPro"/>
</dbReference>
<dbReference type="InterPro" id="IPR002553">
    <property type="entry name" value="Clathrin/coatomer_adapt-like_N"/>
</dbReference>
<keyword evidence="2" id="KW-0813">Transport</keyword>
<feature type="compositionally biased region" description="Polar residues" evidence="5">
    <location>
        <begin position="617"/>
        <end position="627"/>
    </location>
</feature>
<comment type="caution">
    <text evidence="7">The sequence shown here is derived from an EMBL/GenBank/DDBJ whole genome shotgun (WGS) entry which is preliminary data.</text>
</comment>
<dbReference type="PANTHER" id="PTHR22780">
    <property type="entry name" value="ADAPTIN, ALPHA/GAMMA/EPSILON"/>
    <property type="match status" value="1"/>
</dbReference>
<dbReference type="GO" id="GO:0006886">
    <property type="term" value="P:intracellular protein transport"/>
    <property type="evidence" value="ECO:0007669"/>
    <property type="project" value="InterPro"/>
</dbReference>
<dbReference type="GeneID" id="59339891"/>
<dbReference type="GO" id="GO:0030117">
    <property type="term" value="C:membrane coat"/>
    <property type="evidence" value="ECO:0007669"/>
    <property type="project" value="InterPro"/>
</dbReference>
<dbReference type="Proteomes" id="UP000636479">
    <property type="component" value="Unassembled WGS sequence"/>
</dbReference>
<evidence type="ECO:0000256" key="2">
    <source>
        <dbReference type="ARBA" id="ARBA00022448"/>
    </source>
</evidence>
<evidence type="ECO:0000313" key="7">
    <source>
        <dbReference type="EMBL" id="KAF7315262.1"/>
    </source>
</evidence>
<comment type="subcellular location">
    <subcellularLocation>
        <location evidence="1">Endomembrane system</location>
    </subcellularLocation>
</comment>
<keyword evidence="3" id="KW-0653">Protein transport</keyword>
<dbReference type="Gene3D" id="1.25.10.10">
    <property type="entry name" value="Leucine-rich Repeat Variant"/>
    <property type="match status" value="1"/>
</dbReference>
<feature type="compositionally biased region" description="Low complexity" evidence="5">
    <location>
        <begin position="653"/>
        <end position="663"/>
    </location>
</feature>
<feature type="domain" description="Clathrin/coatomer adaptor adaptin-like N-terminal" evidence="6">
    <location>
        <begin position="77"/>
        <end position="381"/>
    </location>
</feature>
<evidence type="ECO:0000256" key="3">
    <source>
        <dbReference type="ARBA" id="ARBA00022927"/>
    </source>
</evidence>
<dbReference type="InterPro" id="IPR016024">
    <property type="entry name" value="ARM-type_fold"/>
</dbReference>
<organism evidence="7 8">
    <name type="scientific">Mycena indigotica</name>
    <dbReference type="NCBI Taxonomy" id="2126181"/>
    <lineage>
        <taxon>Eukaryota</taxon>
        <taxon>Fungi</taxon>
        <taxon>Dikarya</taxon>
        <taxon>Basidiomycota</taxon>
        <taxon>Agaricomycotina</taxon>
        <taxon>Agaricomycetes</taxon>
        <taxon>Agaricomycetidae</taxon>
        <taxon>Agaricales</taxon>
        <taxon>Marasmiineae</taxon>
        <taxon>Mycenaceae</taxon>
        <taxon>Mycena</taxon>
    </lineage>
</organism>
<keyword evidence="4" id="KW-0472">Membrane</keyword>